<feature type="compositionally biased region" description="Basic and acidic residues" evidence="1">
    <location>
        <begin position="7"/>
        <end position="24"/>
    </location>
</feature>
<organism evidence="2 3">
    <name type="scientific">Ascochyta lentis</name>
    <dbReference type="NCBI Taxonomy" id="205686"/>
    <lineage>
        <taxon>Eukaryota</taxon>
        <taxon>Fungi</taxon>
        <taxon>Dikarya</taxon>
        <taxon>Ascomycota</taxon>
        <taxon>Pezizomycotina</taxon>
        <taxon>Dothideomycetes</taxon>
        <taxon>Pleosporomycetidae</taxon>
        <taxon>Pleosporales</taxon>
        <taxon>Pleosporineae</taxon>
        <taxon>Didymellaceae</taxon>
        <taxon>Ascochyta</taxon>
    </lineage>
</organism>
<name>A0A8H7IVI9_9PLEO</name>
<comment type="caution">
    <text evidence="2">The sequence shown here is derived from an EMBL/GenBank/DDBJ whole genome shotgun (WGS) entry which is preliminary data.</text>
</comment>
<protein>
    <submittedName>
        <fullName evidence="2">Uncharacterized protein</fullName>
    </submittedName>
</protein>
<gene>
    <name evidence="2" type="ORF">EKO04_008112</name>
</gene>
<evidence type="ECO:0000313" key="2">
    <source>
        <dbReference type="EMBL" id="KAF9693555.1"/>
    </source>
</evidence>
<feature type="region of interest" description="Disordered" evidence="1">
    <location>
        <begin position="1"/>
        <end position="24"/>
    </location>
</feature>
<dbReference type="Proteomes" id="UP000651452">
    <property type="component" value="Unassembled WGS sequence"/>
</dbReference>
<dbReference type="InterPro" id="IPR036770">
    <property type="entry name" value="Ankyrin_rpt-contain_sf"/>
</dbReference>
<dbReference type="Gene3D" id="1.25.40.20">
    <property type="entry name" value="Ankyrin repeat-containing domain"/>
    <property type="match status" value="1"/>
</dbReference>
<proteinExistence type="predicted"/>
<evidence type="ECO:0000256" key="1">
    <source>
        <dbReference type="SAM" id="MobiDB-lite"/>
    </source>
</evidence>
<sequence>MLALKGAPKDYEREDDVQQHQEKKTRFVSPVNAITKDTWQRRPEDALRILHLLVDRGFDINLAQHTPTDMGKRTALGRAISADAAQAVELILQHKPSLVREEMFFRRNKRETKALPFIVALSLNRLEVARVLLRSGAHPRDPAIEDMNTLQFTASESGEASTAMMLEMLPMAPELTYDALDLAIKHKNTDNVRVILNYISTAASHGEIAALPPVYDSVLLCTDTEKDVESTSRYAELIEMVYQWDADHALNRPQLPSVLNAIRNDNYVGVEKLMQLGIFSGKSLVLNSKARSLGETGEWTVLECCEMTQRSSDWLALLRFHGAPLY</sequence>
<evidence type="ECO:0000313" key="3">
    <source>
        <dbReference type="Proteomes" id="UP000651452"/>
    </source>
</evidence>
<reference evidence="2" key="2">
    <citation type="submission" date="2020-09" db="EMBL/GenBank/DDBJ databases">
        <title>Reference genome assembly for Australian Ascochyta lentis isolate Al4.</title>
        <authorList>
            <person name="Lee R.C."/>
            <person name="Farfan-Caceres L.M."/>
            <person name="Debler J.W."/>
            <person name="Williams A.H."/>
            <person name="Henares B.M."/>
        </authorList>
    </citation>
    <scope>NUCLEOTIDE SEQUENCE</scope>
    <source>
        <strain evidence="2">Al4</strain>
    </source>
</reference>
<dbReference type="EMBL" id="RZGK01000015">
    <property type="protein sequence ID" value="KAF9693555.1"/>
    <property type="molecule type" value="Genomic_DNA"/>
</dbReference>
<dbReference type="AlphaFoldDB" id="A0A8H7IVI9"/>
<dbReference type="OrthoDB" id="3746201at2759"/>
<dbReference type="SUPFAM" id="SSF48403">
    <property type="entry name" value="Ankyrin repeat"/>
    <property type="match status" value="1"/>
</dbReference>
<reference evidence="2" key="1">
    <citation type="submission" date="2018-12" db="EMBL/GenBank/DDBJ databases">
        <authorList>
            <person name="Syme R.A."/>
            <person name="Farfan-Caceres L."/>
            <person name="Lichtenzveig J."/>
        </authorList>
    </citation>
    <scope>NUCLEOTIDE SEQUENCE</scope>
    <source>
        <strain evidence="2">Al4</strain>
    </source>
</reference>
<keyword evidence="3" id="KW-1185">Reference proteome</keyword>
<accession>A0A8H7IVI9</accession>